<dbReference type="GO" id="GO:0016020">
    <property type="term" value="C:membrane"/>
    <property type="evidence" value="ECO:0007669"/>
    <property type="project" value="UniProtKB-SubCell"/>
</dbReference>
<name>A0A2N5HNI9_9BACI</name>
<accession>A0A2N5HNI9</accession>
<evidence type="ECO:0000256" key="1">
    <source>
        <dbReference type="ARBA" id="ARBA00004141"/>
    </source>
</evidence>
<dbReference type="Pfam" id="PF03845">
    <property type="entry name" value="Spore_permease"/>
    <property type="match status" value="1"/>
</dbReference>
<feature type="transmembrane region" description="Helical" evidence="8">
    <location>
        <begin position="182"/>
        <end position="202"/>
    </location>
</feature>
<comment type="similarity">
    <text evidence="2">Belongs to the amino acid-polyamine-organocation (APC) superfamily. Spore germination protein (SGP) (TC 2.A.3.9) family.</text>
</comment>
<dbReference type="AlphaFoldDB" id="A0A2N5HNI9"/>
<evidence type="ECO:0000256" key="5">
    <source>
        <dbReference type="ARBA" id="ARBA00022692"/>
    </source>
</evidence>
<dbReference type="Proteomes" id="UP000234950">
    <property type="component" value="Unassembled WGS sequence"/>
</dbReference>
<feature type="transmembrane region" description="Helical" evidence="8">
    <location>
        <begin position="329"/>
        <end position="349"/>
    </location>
</feature>
<keyword evidence="10" id="KW-1185">Reference proteome</keyword>
<comment type="caution">
    <text evidence="9">The sequence shown here is derived from an EMBL/GenBank/DDBJ whole genome shotgun (WGS) entry which is preliminary data.</text>
</comment>
<dbReference type="PANTHER" id="PTHR34975">
    <property type="entry name" value="SPORE GERMINATION PROTEIN A2"/>
    <property type="match status" value="1"/>
</dbReference>
<dbReference type="OrthoDB" id="2381188at2"/>
<dbReference type="RefSeq" id="WP_101646837.1">
    <property type="nucleotide sequence ID" value="NZ_PGVE01000028.1"/>
</dbReference>
<feature type="transmembrane region" description="Helical" evidence="8">
    <location>
        <begin position="270"/>
        <end position="288"/>
    </location>
</feature>
<dbReference type="PANTHER" id="PTHR34975:SF2">
    <property type="entry name" value="SPORE GERMINATION PROTEIN A2"/>
    <property type="match status" value="1"/>
</dbReference>
<evidence type="ECO:0000313" key="9">
    <source>
        <dbReference type="EMBL" id="PLS07096.1"/>
    </source>
</evidence>
<dbReference type="NCBIfam" id="TIGR00912">
    <property type="entry name" value="2A0309"/>
    <property type="match status" value="1"/>
</dbReference>
<feature type="transmembrane region" description="Helical" evidence="8">
    <location>
        <begin position="116"/>
        <end position="133"/>
    </location>
</feature>
<evidence type="ECO:0000313" key="10">
    <source>
        <dbReference type="Proteomes" id="UP000234950"/>
    </source>
</evidence>
<keyword evidence="6 8" id="KW-1133">Transmembrane helix</keyword>
<organism evidence="9 10">
    <name type="scientific">Neobacillus cucumis</name>
    <dbReference type="NCBI Taxonomy" id="1740721"/>
    <lineage>
        <taxon>Bacteria</taxon>
        <taxon>Bacillati</taxon>
        <taxon>Bacillota</taxon>
        <taxon>Bacilli</taxon>
        <taxon>Bacillales</taxon>
        <taxon>Bacillaceae</taxon>
        <taxon>Neobacillus</taxon>
    </lineage>
</organism>
<feature type="transmembrane region" description="Helical" evidence="8">
    <location>
        <begin position="81"/>
        <end position="104"/>
    </location>
</feature>
<keyword evidence="5 8" id="KW-0812">Transmembrane</keyword>
<keyword evidence="7 8" id="KW-0472">Membrane</keyword>
<dbReference type="InterPro" id="IPR004761">
    <property type="entry name" value="Spore_GerAB"/>
</dbReference>
<evidence type="ECO:0000256" key="2">
    <source>
        <dbReference type="ARBA" id="ARBA00007998"/>
    </source>
</evidence>
<gene>
    <name evidence="9" type="ORF">CVD27_05285</name>
</gene>
<protein>
    <submittedName>
        <fullName evidence="9">Spore gernimation protein</fullName>
    </submittedName>
</protein>
<feature type="transmembrane region" description="Helical" evidence="8">
    <location>
        <begin position="140"/>
        <end position="162"/>
    </location>
</feature>
<feature type="transmembrane region" description="Helical" evidence="8">
    <location>
        <begin position="300"/>
        <end position="317"/>
    </location>
</feature>
<reference evidence="9 10" key="1">
    <citation type="submission" date="2017-11" db="EMBL/GenBank/DDBJ databases">
        <title>Comparitive Functional Genomics of Dry Heat Resistant strains isolated from the Viking Spacecraft.</title>
        <authorList>
            <person name="Seuylemezian A."/>
            <person name="Cooper K."/>
            <person name="Vaishampayan P."/>
        </authorList>
    </citation>
    <scope>NUCLEOTIDE SEQUENCE [LARGE SCALE GENOMIC DNA]</scope>
    <source>
        <strain evidence="9 10">V32-6</strain>
    </source>
</reference>
<evidence type="ECO:0000256" key="6">
    <source>
        <dbReference type="ARBA" id="ARBA00022989"/>
    </source>
</evidence>
<feature type="transmembrane region" description="Helical" evidence="8">
    <location>
        <begin position="12"/>
        <end position="33"/>
    </location>
</feature>
<feature type="transmembrane region" description="Helical" evidence="8">
    <location>
        <begin position="214"/>
        <end position="235"/>
    </location>
</feature>
<comment type="subcellular location">
    <subcellularLocation>
        <location evidence="1">Membrane</location>
        <topology evidence="1">Multi-pass membrane protein</topology>
    </subcellularLocation>
</comment>
<evidence type="ECO:0000256" key="8">
    <source>
        <dbReference type="SAM" id="Phobius"/>
    </source>
</evidence>
<keyword evidence="3" id="KW-0813">Transport</keyword>
<dbReference type="EMBL" id="PGVE01000028">
    <property type="protein sequence ID" value="PLS07096.1"/>
    <property type="molecule type" value="Genomic_DNA"/>
</dbReference>
<dbReference type="GO" id="GO:0009847">
    <property type="term" value="P:spore germination"/>
    <property type="evidence" value="ECO:0007669"/>
    <property type="project" value="InterPro"/>
</dbReference>
<evidence type="ECO:0000256" key="4">
    <source>
        <dbReference type="ARBA" id="ARBA00022544"/>
    </source>
</evidence>
<evidence type="ECO:0000256" key="7">
    <source>
        <dbReference type="ARBA" id="ARBA00023136"/>
    </source>
</evidence>
<keyword evidence="4" id="KW-0309">Germination</keyword>
<proteinExistence type="inferred from homology"/>
<evidence type="ECO:0000256" key="3">
    <source>
        <dbReference type="ARBA" id="ARBA00022448"/>
    </source>
</evidence>
<sequence>MNQKLIQASHIYILLILFSGFMVHVLSLPILLSTAKRDAWLSALASAVPITLWLLFIFYIYKKINQYDLLSFLNHAYSKWVSIIFSIVFCAHFFVIALITLKFTIYWANANYTFDVPNYVIVSLFALICYYSSAKGLRTICSMAMLILPFVVIFGLVVGVGNMPNKDYEQLFPIFENGYIDFFKGLGYACSGLVEVSFILFLTSNLTGKLKMKWLLLMGIILVGLSFGPLVGALAEFGSVEAEKMRNPAYEEWRLLTIGTHLTRLDFLSIFQWLSGAFVRISLSLFIAAKGFSLNSEHKWVLPMLYILLMIAASIHWDSVSFIYFLKNFYFPINLIFQICLLLLVFLLIKLKGVSHEK</sequence>
<feature type="transmembrane region" description="Helical" evidence="8">
    <location>
        <begin position="39"/>
        <end position="61"/>
    </location>
</feature>